<feature type="transmembrane region" description="Helical" evidence="7">
    <location>
        <begin position="74"/>
        <end position="93"/>
    </location>
</feature>
<dbReference type="PRINTS" id="PR01036">
    <property type="entry name" value="TCRTETB"/>
</dbReference>
<feature type="transmembrane region" description="Helical" evidence="7">
    <location>
        <begin position="410"/>
        <end position="436"/>
    </location>
</feature>
<feature type="transmembrane region" description="Helical" evidence="7">
    <location>
        <begin position="343"/>
        <end position="361"/>
    </location>
</feature>
<feature type="transmembrane region" description="Helical" evidence="7">
    <location>
        <begin position="188"/>
        <end position="206"/>
    </location>
</feature>
<feature type="domain" description="Major facilitator superfamily (MFS) profile" evidence="8">
    <location>
        <begin position="31"/>
        <end position="480"/>
    </location>
</feature>
<dbReference type="InterPro" id="IPR011701">
    <property type="entry name" value="MFS"/>
</dbReference>
<evidence type="ECO:0000256" key="6">
    <source>
        <dbReference type="SAM" id="MobiDB-lite"/>
    </source>
</evidence>
<evidence type="ECO:0000313" key="9">
    <source>
        <dbReference type="EMBL" id="EJD65473.1"/>
    </source>
</evidence>
<name>J0DGN4_9BIFI</name>
<evidence type="ECO:0000256" key="5">
    <source>
        <dbReference type="ARBA" id="ARBA00023136"/>
    </source>
</evidence>
<dbReference type="PANTHER" id="PTHR42718">
    <property type="entry name" value="MAJOR FACILITATOR SUPERFAMILY MULTIDRUG TRANSPORTER MFSC"/>
    <property type="match status" value="1"/>
</dbReference>
<keyword evidence="3 7" id="KW-0812">Transmembrane</keyword>
<sequence length="483" mass="49940">MHMTQIDSTMAAGTVAPEGGDKGSQGSVSEKAVAASLVPLLIIFMLGTLCLQGFNLVAVRVGADVQASGSQATLITALPAAALGIVCFIYGSLSDFVSLRKLMWWGIGILLVGSAGGFLFHGSLALVIVFRILQTVGYQAAGSVYMVLASRFLAPKKKVFYLGLYTAGYQVAAALGILSAGFLSEVQWSYLFLIPLASAAFIPVLARNIPKGDAGHTSVDVAGFGIIGAALTLLILFFSQLAWWMLGASAVFFAVFAVYIHYASAPFITPGFFHNARWLKAISLIVVFYSVNFAAAPLYNAVGEKLYGITSAAVSLLILPAFICAAVIATFSGSLINRWGSRACLIAAAVLMILGTGGYALTLRYGAAALSVTAVLFYTGMGLIFSPIYNNSLSTLPGSETGRGVGMNDLAMQGSAAVGVTILGGLISSVGAGAGISYGKALAPAQAALLASGYSQILWIITGIEALGLVLVLVFSRASGSRD</sequence>
<dbReference type="PROSITE" id="PS50850">
    <property type="entry name" value="MFS"/>
    <property type="match status" value="1"/>
</dbReference>
<feature type="transmembrane region" description="Helical" evidence="7">
    <location>
        <begin position="32"/>
        <end position="54"/>
    </location>
</feature>
<dbReference type="PANTHER" id="PTHR42718:SF9">
    <property type="entry name" value="MAJOR FACILITATOR SUPERFAMILY MULTIDRUG TRANSPORTER MFSC"/>
    <property type="match status" value="1"/>
</dbReference>
<dbReference type="InterPro" id="IPR036259">
    <property type="entry name" value="MFS_trans_sf"/>
</dbReference>
<dbReference type="InterPro" id="IPR020846">
    <property type="entry name" value="MFS_dom"/>
</dbReference>
<dbReference type="Gene3D" id="1.20.1250.20">
    <property type="entry name" value="MFS general substrate transporter like domains"/>
    <property type="match status" value="2"/>
</dbReference>
<feature type="transmembrane region" description="Helical" evidence="7">
    <location>
        <begin position="136"/>
        <end position="154"/>
    </location>
</feature>
<dbReference type="GO" id="GO:0022857">
    <property type="term" value="F:transmembrane transporter activity"/>
    <property type="evidence" value="ECO:0007669"/>
    <property type="project" value="InterPro"/>
</dbReference>
<dbReference type="Proteomes" id="UP000006415">
    <property type="component" value="Unassembled WGS sequence"/>
</dbReference>
<evidence type="ECO:0000256" key="1">
    <source>
        <dbReference type="ARBA" id="ARBA00004651"/>
    </source>
</evidence>
<evidence type="ECO:0000256" key="3">
    <source>
        <dbReference type="ARBA" id="ARBA00022692"/>
    </source>
</evidence>
<gene>
    <name evidence="9" type="ORF">HMPREF9156_00237</name>
</gene>
<feature type="transmembrane region" description="Helical" evidence="7">
    <location>
        <begin position="243"/>
        <end position="260"/>
    </location>
</feature>
<evidence type="ECO:0000256" key="2">
    <source>
        <dbReference type="ARBA" id="ARBA00022448"/>
    </source>
</evidence>
<organism evidence="9 10">
    <name type="scientific">Scardovia wiggsiae F0424</name>
    <dbReference type="NCBI Taxonomy" id="857290"/>
    <lineage>
        <taxon>Bacteria</taxon>
        <taxon>Bacillati</taxon>
        <taxon>Actinomycetota</taxon>
        <taxon>Actinomycetes</taxon>
        <taxon>Bifidobacteriales</taxon>
        <taxon>Bifidobacteriaceae</taxon>
        <taxon>Scardovia</taxon>
    </lineage>
</organism>
<reference evidence="9 10" key="1">
    <citation type="submission" date="2012-01" db="EMBL/GenBank/DDBJ databases">
        <title>The Genome Sequence of Scardovia wiggsiae F0424.</title>
        <authorList>
            <consortium name="The Broad Institute Genome Sequencing Platform"/>
            <person name="Earl A."/>
            <person name="Ward D."/>
            <person name="Feldgarden M."/>
            <person name="Gevers D."/>
            <person name="Izard J."/>
            <person name="Ganesan A."/>
            <person name="Baranova O.V."/>
            <person name="Blanton J.M."/>
            <person name="Tanner A.C."/>
            <person name="Mathney J."/>
            <person name="Dewhirst F.E."/>
            <person name="Young S.K."/>
            <person name="Zeng Q."/>
            <person name="Gargeya S."/>
            <person name="Fitzgerald M."/>
            <person name="Haas B."/>
            <person name="Abouelleil A."/>
            <person name="Alvarado L."/>
            <person name="Arachchi H.M."/>
            <person name="Berlin A."/>
            <person name="Chapman S.B."/>
            <person name="Gearin G."/>
            <person name="Goldberg J."/>
            <person name="Griggs A."/>
            <person name="Gujja S."/>
            <person name="Hansen M."/>
            <person name="Heiman D."/>
            <person name="Howarth C."/>
            <person name="Larimer J."/>
            <person name="Lui A."/>
            <person name="MacDonald P.J.P."/>
            <person name="McCowen C."/>
            <person name="Montmayeur A."/>
            <person name="Murphy C."/>
            <person name="Neiman D."/>
            <person name="Pearson M."/>
            <person name="Priest M."/>
            <person name="Roberts A."/>
            <person name="Saif S."/>
            <person name="Shea T."/>
            <person name="Sisk P."/>
            <person name="Stolte C."/>
            <person name="Sykes S."/>
            <person name="Wortman J."/>
            <person name="Nusbaum C."/>
            <person name="Birren B."/>
        </authorList>
    </citation>
    <scope>NUCLEOTIDE SEQUENCE [LARGE SCALE GENOMIC DNA]</scope>
    <source>
        <strain evidence="9 10">F0424</strain>
    </source>
</reference>
<feature type="transmembrane region" description="Helical" evidence="7">
    <location>
        <begin position="306"/>
        <end position="331"/>
    </location>
</feature>
<evidence type="ECO:0000313" key="10">
    <source>
        <dbReference type="Proteomes" id="UP000006415"/>
    </source>
</evidence>
<comment type="subcellular location">
    <subcellularLocation>
        <location evidence="1">Cell membrane</location>
        <topology evidence="1">Multi-pass membrane protein</topology>
    </subcellularLocation>
</comment>
<keyword evidence="2" id="KW-0813">Transport</keyword>
<feature type="transmembrane region" description="Helical" evidence="7">
    <location>
        <begin position="218"/>
        <end position="237"/>
    </location>
</feature>
<feature type="transmembrane region" description="Helical" evidence="7">
    <location>
        <begin position="161"/>
        <end position="182"/>
    </location>
</feature>
<dbReference type="eggNOG" id="COG0477">
    <property type="taxonomic scope" value="Bacteria"/>
</dbReference>
<feature type="transmembrane region" description="Helical" evidence="7">
    <location>
        <begin position="456"/>
        <end position="475"/>
    </location>
</feature>
<dbReference type="SUPFAM" id="SSF103473">
    <property type="entry name" value="MFS general substrate transporter"/>
    <property type="match status" value="1"/>
</dbReference>
<dbReference type="Pfam" id="PF07690">
    <property type="entry name" value="MFS_1"/>
    <property type="match status" value="1"/>
</dbReference>
<evidence type="ECO:0000256" key="7">
    <source>
        <dbReference type="SAM" id="Phobius"/>
    </source>
</evidence>
<keyword evidence="5 7" id="KW-0472">Membrane</keyword>
<dbReference type="EMBL" id="AGZS01000001">
    <property type="protein sequence ID" value="EJD65473.1"/>
    <property type="molecule type" value="Genomic_DNA"/>
</dbReference>
<dbReference type="STRING" id="857290.HMPREF9156_00237"/>
<accession>J0DGN4</accession>
<feature type="region of interest" description="Disordered" evidence="6">
    <location>
        <begin position="1"/>
        <end position="24"/>
    </location>
</feature>
<dbReference type="GO" id="GO:0005886">
    <property type="term" value="C:plasma membrane"/>
    <property type="evidence" value="ECO:0007669"/>
    <property type="project" value="UniProtKB-SubCell"/>
</dbReference>
<feature type="transmembrane region" description="Helical" evidence="7">
    <location>
        <begin position="281"/>
        <end position="300"/>
    </location>
</feature>
<evidence type="ECO:0000256" key="4">
    <source>
        <dbReference type="ARBA" id="ARBA00022989"/>
    </source>
</evidence>
<dbReference type="HOGENOM" id="CLU_000960_3_2_11"/>
<proteinExistence type="predicted"/>
<comment type="caution">
    <text evidence="9">The sequence shown here is derived from an EMBL/GenBank/DDBJ whole genome shotgun (WGS) entry which is preliminary data.</text>
</comment>
<protein>
    <recommendedName>
        <fullName evidence="8">Major facilitator superfamily (MFS) profile domain-containing protein</fullName>
    </recommendedName>
</protein>
<keyword evidence="4 7" id="KW-1133">Transmembrane helix</keyword>
<feature type="transmembrane region" description="Helical" evidence="7">
    <location>
        <begin position="367"/>
        <end position="389"/>
    </location>
</feature>
<feature type="transmembrane region" description="Helical" evidence="7">
    <location>
        <begin position="105"/>
        <end position="130"/>
    </location>
</feature>
<evidence type="ECO:0000259" key="8">
    <source>
        <dbReference type="PROSITE" id="PS50850"/>
    </source>
</evidence>
<dbReference type="AlphaFoldDB" id="J0DGN4"/>
<keyword evidence="10" id="KW-1185">Reference proteome</keyword>